<evidence type="ECO:0000313" key="2">
    <source>
        <dbReference type="EMBL" id="CAL4767070.1"/>
    </source>
</evidence>
<evidence type="ECO:0000313" key="3">
    <source>
        <dbReference type="Proteomes" id="UP001152797"/>
    </source>
</evidence>
<dbReference type="AlphaFoldDB" id="A0A9P1FKS3"/>
<gene>
    <name evidence="1" type="ORF">C1SCF055_LOCUS7692</name>
</gene>
<sequence length="122" mass="12839">DGAAVAAYSGAISVCKRLAQWQQGLQLLHTLGPVGQADLVDASNLMSFPWRWSLLLHGPRSVAVASAAVLSGCCRAGSLGARLQALQVLINLQVATERCVQEHLCKQTAVLRLESDTLASCG</sequence>
<dbReference type="EMBL" id="CAMXCT010000512">
    <property type="protein sequence ID" value="CAI3979758.1"/>
    <property type="molecule type" value="Genomic_DNA"/>
</dbReference>
<reference evidence="1" key="1">
    <citation type="submission" date="2022-10" db="EMBL/GenBank/DDBJ databases">
        <authorList>
            <person name="Chen Y."/>
            <person name="Dougan E. K."/>
            <person name="Chan C."/>
            <person name="Rhodes N."/>
            <person name="Thang M."/>
        </authorList>
    </citation>
    <scope>NUCLEOTIDE SEQUENCE</scope>
</reference>
<organism evidence="1">
    <name type="scientific">Cladocopium goreaui</name>
    <dbReference type="NCBI Taxonomy" id="2562237"/>
    <lineage>
        <taxon>Eukaryota</taxon>
        <taxon>Sar</taxon>
        <taxon>Alveolata</taxon>
        <taxon>Dinophyceae</taxon>
        <taxon>Suessiales</taxon>
        <taxon>Symbiodiniaceae</taxon>
        <taxon>Cladocopium</taxon>
    </lineage>
</organism>
<protein>
    <submittedName>
        <fullName evidence="1">Uncharacterized protein</fullName>
    </submittedName>
</protein>
<reference evidence="2 3" key="2">
    <citation type="submission" date="2024-05" db="EMBL/GenBank/DDBJ databases">
        <authorList>
            <person name="Chen Y."/>
            <person name="Shah S."/>
            <person name="Dougan E. K."/>
            <person name="Thang M."/>
            <person name="Chan C."/>
        </authorList>
    </citation>
    <scope>NUCLEOTIDE SEQUENCE [LARGE SCALE GENOMIC DNA]</scope>
</reference>
<dbReference type="EMBL" id="CAMXCT030000512">
    <property type="protein sequence ID" value="CAL4767070.1"/>
    <property type="molecule type" value="Genomic_DNA"/>
</dbReference>
<proteinExistence type="predicted"/>
<keyword evidence="3" id="KW-1185">Reference proteome</keyword>
<evidence type="ECO:0000313" key="1">
    <source>
        <dbReference type="EMBL" id="CAI3979758.1"/>
    </source>
</evidence>
<accession>A0A9P1FKS3</accession>
<dbReference type="OrthoDB" id="185373at2759"/>
<comment type="caution">
    <text evidence="1">The sequence shown here is derived from an EMBL/GenBank/DDBJ whole genome shotgun (WGS) entry which is preliminary data.</text>
</comment>
<feature type="non-terminal residue" evidence="1">
    <location>
        <position position="122"/>
    </location>
</feature>
<dbReference type="Proteomes" id="UP001152797">
    <property type="component" value="Unassembled WGS sequence"/>
</dbReference>
<name>A0A9P1FKS3_9DINO</name>
<dbReference type="EMBL" id="CAMXCT020000512">
    <property type="protein sequence ID" value="CAL1133133.1"/>
    <property type="molecule type" value="Genomic_DNA"/>
</dbReference>